<organism evidence="4 5">
    <name type="scientific">Mesorhabditis spiculigera</name>
    <dbReference type="NCBI Taxonomy" id="96644"/>
    <lineage>
        <taxon>Eukaryota</taxon>
        <taxon>Metazoa</taxon>
        <taxon>Ecdysozoa</taxon>
        <taxon>Nematoda</taxon>
        <taxon>Chromadorea</taxon>
        <taxon>Rhabditida</taxon>
        <taxon>Rhabditina</taxon>
        <taxon>Rhabditomorpha</taxon>
        <taxon>Rhabditoidea</taxon>
        <taxon>Rhabditidae</taxon>
        <taxon>Mesorhabditinae</taxon>
        <taxon>Mesorhabditis</taxon>
    </lineage>
</organism>
<dbReference type="SUPFAM" id="SSF50814">
    <property type="entry name" value="Lipocalins"/>
    <property type="match status" value="3"/>
</dbReference>
<dbReference type="AlphaFoldDB" id="A0AA36CIY2"/>
<accession>A0AA36CIY2</accession>
<dbReference type="Gene3D" id="2.40.128.20">
    <property type="match status" value="1"/>
</dbReference>
<keyword evidence="2" id="KW-0732">Signal</keyword>
<protein>
    <recommendedName>
        <fullName evidence="3">Lipocalin domain-containing protein</fullName>
    </recommendedName>
</protein>
<dbReference type="Pfam" id="PF24976">
    <property type="entry name" value="Lipocalin_10"/>
    <property type="match status" value="2"/>
</dbReference>
<dbReference type="EMBL" id="CATQJA010002025">
    <property type="protein sequence ID" value="CAJ0569403.1"/>
    <property type="molecule type" value="Genomic_DNA"/>
</dbReference>
<dbReference type="PANTHER" id="PTHR37437:SF7">
    <property type="entry name" value="LIPOCALIN-RELATED PROTEIN"/>
    <property type="match status" value="1"/>
</dbReference>
<dbReference type="PANTHER" id="PTHR37437">
    <property type="entry name" value="LIPOCALIN-RELATED PROTEIN-RELATED"/>
    <property type="match status" value="1"/>
</dbReference>
<proteinExistence type="predicted"/>
<feature type="non-terminal residue" evidence="4">
    <location>
        <position position="1"/>
    </location>
</feature>
<comment type="caution">
    <text evidence="4">The sequence shown here is derived from an EMBL/GenBank/DDBJ whole genome shotgun (WGS) entry which is preliminary data.</text>
</comment>
<name>A0AA36CIY2_9BILA</name>
<dbReference type="InterPro" id="IPR012674">
    <property type="entry name" value="Calycin"/>
</dbReference>
<evidence type="ECO:0000256" key="2">
    <source>
        <dbReference type="SAM" id="SignalP"/>
    </source>
</evidence>
<evidence type="ECO:0000313" key="5">
    <source>
        <dbReference type="Proteomes" id="UP001177023"/>
    </source>
</evidence>
<feature type="region of interest" description="Disordered" evidence="1">
    <location>
        <begin position="462"/>
        <end position="503"/>
    </location>
</feature>
<dbReference type="Proteomes" id="UP001177023">
    <property type="component" value="Unassembled WGS sequence"/>
</dbReference>
<reference evidence="4" key="1">
    <citation type="submission" date="2023-06" db="EMBL/GenBank/DDBJ databases">
        <authorList>
            <person name="Delattre M."/>
        </authorList>
    </citation>
    <scope>NUCLEOTIDE SEQUENCE</scope>
    <source>
        <strain evidence="4">AF72</strain>
    </source>
</reference>
<keyword evidence="5" id="KW-1185">Reference proteome</keyword>
<sequence>MRILCALLAVQAVAAIGENAMDLQTITGIISGLGSMVGQTVETINLPAELFMGKWHQMYKAAINFDVFRTQMFCQVSYFKENSVMGSDGFSIEEAYRVVSKNGPIETYKRDMNKVGPGQYWMYTEEYFYPRQFYILHAGPGYDNETMGTEAPEGIQYLVVSDSNRLSLMVMARDPNTYYQKYDEEVKTYLKTKGFGGNVFWNSPKPIYQGQDCEWPTEKEVFARRVLKNQEALEKSKQNAVTEKSAIGDSPLADFFKNPTKILQELAKQAAMHLALALLGLVAAAQAQLEPFGPDRFDPKPTVPPEFRQYFELDGHARELVDSLLGPRPGGFFPEKTYEIGHGTPVAAAGGAAQPRHEISKLERTLEQFFTAPEGEAANGLPPGFGSGFSVLNNHKQIAGTGLQRDGKQQHINTDGNSIAGIPNVFPKLPKAPMMNQPTAAPSRRPLIADDVPVMPSIEAAPEVPEGGMLPSDVRRAPESVGDVPLDDSEPGDGEYGGLAEETSTGGGGLIGTILNLINLGSKKVKEGGKPGSGNATAIGSAVSNLLTGPNSPLPGSDLKNFFSNSLYKALTAGSVQKNETDAPGNGTELTDAQKAAIGENLEMIQNLIIQPSSPLCTTKPEPVDFDFYALLGQWYQVVYSPPLSRGPCSMVVYKKLSENNNGGAGSIFETFDNKEDVNIHVLHTGPLNASNEYEFVVMSTNCNFPMYVFARDPVVYKQRYETAVMEMMEKKGWVNGFSRLLNVVASVDQSITVSSEADSIPEATALAAPAEKEVKEVKEEKVEPIQPIQDPTPAPQLNEKQRQELAKVGEVAESILTRMGFRGDTRRAPPSNFNYQSDDLNSIVDEAATNRVDLQGIASGQIPGLAPIPVPGFPGPQDVPTVPGVNTIPGLSNFNYIVGQLVPQMIPPANTLLGSSISRILPKDSAKNLAKDVFKAIHPAAENVDTARMMGRWFQVINSPHVIREACTVLHFGAQSNSTYAATFTLLKFSLGYGFKSGETGQFVLHTSNAPDAEPFWIIKKGPLNEYNQYDYAIVSNWVRFPVFVIARDPARFQKEHMKNVLEFLEANNYINVMTKAFNMISPVDYNACQYTPTFSTAG</sequence>
<feature type="signal peptide" evidence="2">
    <location>
        <begin position="1"/>
        <end position="15"/>
    </location>
</feature>
<feature type="domain" description="Lipocalin" evidence="3">
    <location>
        <begin position="682"/>
        <end position="750"/>
    </location>
</feature>
<evidence type="ECO:0000259" key="3">
    <source>
        <dbReference type="Pfam" id="PF24976"/>
    </source>
</evidence>
<evidence type="ECO:0000256" key="1">
    <source>
        <dbReference type="SAM" id="MobiDB-lite"/>
    </source>
</evidence>
<evidence type="ECO:0000313" key="4">
    <source>
        <dbReference type="EMBL" id="CAJ0569403.1"/>
    </source>
</evidence>
<feature type="chain" id="PRO_5041360681" description="Lipocalin domain-containing protein" evidence="2">
    <location>
        <begin position="16"/>
        <end position="1100"/>
    </location>
</feature>
<gene>
    <name evidence="4" type="ORF">MSPICULIGERA_LOCUS7884</name>
</gene>
<feature type="domain" description="Lipocalin" evidence="3">
    <location>
        <begin position="943"/>
        <end position="1092"/>
    </location>
</feature>
<dbReference type="InterPro" id="IPR056868">
    <property type="entry name" value="Lipocalin_dom_nem"/>
</dbReference>